<dbReference type="EMBL" id="BPVZ01000107">
    <property type="protein sequence ID" value="GKV34686.1"/>
    <property type="molecule type" value="Genomic_DNA"/>
</dbReference>
<organism evidence="9 10">
    <name type="scientific">Rubroshorea leprosula</name>
    <dbReference type="NCBI Taxonomy" id="152421"/>
    <lineage>
        <taxon>Eukaryota</taxon>
        <taxon>Viridiplantae</taxon>
        <taxon>Streptophyta</taxon>
        <taxon>Embryophyta</taxon>
        <taxon>Tracheophyta</taxon>
        <taxon>Spermatophyta</taxon>
        <taxon>Magnoliopsida</taxon>
        <taxon>eudicotyledons</taxon>
        <taxon>Gunneridae</taxon>
        <taxon>Pentapetalae</taxon>
        <taxon>rosids</taxon>
        <taxon>malvids</taxon>
        <taxon>Malvales</taxon>
        <taxon>Dipterocarpaceae</taxon>
        <taxon>Rubroshorea</taxon>
    </lineage>
</organism>
<keyword evidence="6" id="KW-0695">RNA-directed DNA polymerase</keyword>
<evidence type="ECO:0000256" key="6">
    <source>
        <dbReference type="ARBA" id="ARBA00022918"/>
    </source>
</evidence>
<keyword evidence="2" id="KW-0548">Nucleotidyltransferase</keyword>
<sequence length="240" mass="28083">MLLSTQICSIRPFKASRIFPALALVIGPPGMCNGSLDVHYLWPKEFVIHTDHESLKHLKGQHKLNKRHARWMEFIEMFPYVIWYKQGKENVVVDALSRRFNPLTPLDLSPLLMSDRANLDGKRKADFVRQIHEKARLNIEQRTKQYAKQANKGRSKLVFEPRDWVWLHMRKERFPAQRCFKLLLRGDGLFQVLERIINNAYKLDLPGEYNVSATFNVTDSSPFDAVDDLRTNPFQEEGMM</sequence>
<evidence type="ECO:0000259" key="8">
    <source>
        <dbReference type="Pfam" id="PF24626"/>
    </source>
</evidence>
<evidence type="ECO:0000259" key="7">
    <source>
        <dbReference type="Pfam" id="PF17917"/>
    </source>
</evidence>
<feature type="domain" description="Reverse transcriptase RNase H-like" evidence="7">
    <location>
        <begin position="39"/>
        <end position="78"/>
    </location>
</feature>
<proteinExistence type="predicted"/>
<dbReference type="Pfam" id="PF24626">
    <property type="entry name" value="SH3_Tf2-1"/>
    <property type="match status" value="1"/>
</dbReference>
<dbReference type="SUPFAM" id="SSF56672">
    <property type="entry name" value="DNA/RNA polymerases"/>
    <property type="match status" value="1"/>
</dbReference>
<feature type="domain" description="Tf2-1-like SH3-like" evidence="8">
    <location>
        <begin position="163"/>
        <end position="222"/>
    </location>
</feature>
<evidence type="ECO:0000313" key="9">
    <source>
        <dbReference type="EMBL" id="GKV34686.1"/>
    </source>
</evidence>
<name>A0AAV5LBQ9_9ROSI</name>
<dbReference type="InterPro" id="IPR041373">
    <property type="entry name" value="RT_RNaseH"/>
</dbReference>
<keyword evidence="1" id="KW-0808">Transferase</keyword>
<dbReference type="GO" id="GO:0004519">
    <property type="term" value="F:endonuclease activity"/>
    <property type="evidence" value="ECO:0007669"/>
    <property type="project" value="UniProtKB-KW"/>
</dbReference>
<comment type="caution">
    <text evidence="9">The sequence shown here is derived from an EMBL/GenBank/DDBJ whole genome shotgun (WGS) entry which is preliminary data.</text>
</comment>
<dbReference type="Pfam" id="PF17917">
    <property type="entry name" value="RT_RNaseH"/>
    <property type="match status" value="1"/>
</dbReference>
<accession>A0AAV5LBQ9</accession>
<keyword evidence="5" id="KW-0378">Hydrolase</keyword>
<reference evidence="9 10" key="1">
    <citation type="journal article" date="2021" name="Commun. Biol.">
        <title>The genome of Shorea leprosula (Dipterocarpaceae) highlights the ecological relevance of drought in aseasonal tropical rainforests.</title>
        <authorList>
            <person name="Ng K.K.S."/>
            <person name="Kobayashi M.J."/>
            <person name="Fawcett J.A."/>
            <person name="Hatakeyama M."/>
            <person name="Paape T."/>
            <person name="Ng C.H."/>
            <person name="Ang C.C."/>
            <person name="Tnah L.H."/>
            <person name="Lee C.T."/>
            <person name="Nishiyama T."/>
            <person name="Sese J."/>
            <person name="O'Brien M.J."/>
            <person name="Copetti D."/>
            <person name="Mohd Noor M.I."/>
            <person name="Ong R.C."/>
            <person name="Putra M."/>
            <person name="Sireger I.Z."/>
            <person name="Indrioko S."/>
            <person name="Kosugi Y."/>
            <person name="Izuno A."/>
            <person name="Isagi Y."/>
            <person name="Lee S.L."/>
            <person name="Shimizu K.K."/>
        </authorList>
    </citation>
    <scope>NUCLEOTIDE SEQUENCE [LARGE SCALE GENOMIC DNA]</scope>
    <source>
        <strain evidence="9">214</strain>
    </source>
</reference>
<dbReference type="AlphaFoldDB" id="A0AAV5LBQ9"/>
<evidence type="ECO:0008006" key="11">
    <source>
        <dbReference type="Google" id="ProtNLM"/>
    </source>
</evidence>
<keyword evidence="10" id="KW-1185">Reference proteome</keyword>
<evidence type="ECO:0000256" key="5">
    <source>
        <dbReference type="ARBA" id="ARBA00022801"/>
    </source>
</evidence>
<evidence type="ECO:0000256" key="1">
    <source>
        <dbReference type="ARBA" id="ARBA00022679"/>
    </source>
</evidence>
<dbReference type="Proteomes" id="UP001054252">
    <property type="component" value="Unassembled WGS sequence"/>
</dbReference>
<evidence type="ECO:0000313" key="10">
    <source>
        <dbReference type="Proteomes" id="UP001054252"/>
    </source>
</evidence>
<evidence type="ECO:0000256" key="3">
    <source>
        <dbReference type="ARBA" id="ARBA00022722"/>
    </source>
</evidence>
<evidence type="ECO:0000256" key="2">
    <source>
        <dbReference type="ARBA" id="ARBA00022695"/>
    </source>
</evidence>
<dbReference type="InterPro" id="IPR043502">
    <property type="entry name" value="DNA/RNA_pol_sf"/>
</dbReference>
<dbReference type="PANTHER" id="PTHR35046">
    <property type="entry name" value="ZINC KNUCKLE (CCHC-TYPE) FAMILY PROTEIN"/>
    <property type="match status" value="1"/>
</dbReference>
<keyword evidence="4" id="KW-0255">Endonuclease</keyword>
<dbReference type="InterPro" id="IPR056924">
    <property type="entry name" value="SH3_Tf2-1"/>
</dbReference>
<dbReference type="GO" id="GO:0016787">
    <property type="term" value="F:hydrolase activity"/>
    <property type="evidence" value="ECO:0007669"/>
    <property type="project" value="UniProtKB-KW"/>
</dbReference>
<gene>
    <name evidence="9" type="ORF">SLEP1_g43038</name>
</gene>
<evidence type="ECO:0000256" key="4">
    <source>
        <dbReference type="ARBA" id="ARBA00022759"/>
    </source>
</evidence>
<keyword evidence="3" id="KW-0540">Nuclease</keyword>
<protein>
    <recommendedName>
        <fullName evidence="11">Reverse transcriptase RNase H-like domain-containing protein</fullName>
    </recommendedName>
</protein>
<dbReference type="PANTHER" id="PTHR35046:SF9">
    <property type="entry name" value="RNA-DIRECTED DNA POLYMERASE"/>
    <property type="match status" value="1"/>
</dbReference>
<dbReference type="GO" id="GO:0003964">
    <property type="term" value="F:RNA-directed DNA polymerase activity"/>
    <property type="evidence" value="ECO:0007669"/>
    <property type="project" value="UniProtKB-KW"/>
</dbReference>